<evidence type="ECO:0000259" key="2">
    <source>
        <dbReference type="Pfam" id="PF01266"/>
    </source>
</evidence>
<name>A0A8H9IMU5_9BURK</name>
<keyword evidence="1" id="KW-0560">Oxidoreductase</keyword>
<dbReference type="InterPro" id="IPR006076">
    <property type="entry name" value="FAD-dep_OxRdtase"/>
</dbReference>
<dbReference type="PANTHER" id="PTHR13847">
    <property type="entry name" value="SARCOSINE DEHYDROGENASE-RELATED"/>
    <property type="match status" value="1"/>
</dbReference>
<proteinExistence type="predicted"/>
<dbReference type="SUPFAM" id="SSF51905">
    <property type="entry name" value="FAD/NAD(P)-binding domain"/>
    <property type="match status" value="1"/>
</dbReference>
<gene>
    <name evidence="3" type="primary">soxB</name>
    <name evidence="3" type="ORF">GCM10010096_31780</name>
</gene>
<comment type="caution">
    <text evidence="3">The sequence shown here is derived from an EMBL/GenBank/DDBJ whole genome shotgun (WGS) entry which is preliminary data.</text>
</comment>
<sequence length="418" mass="44454">MKGVPHSYTMSPNPDPLSPISACSPGTLPARTDVLIIGGGLLGCAAAYYLSLAGVPVTLIEQGELSLQASSQNAGSLHFQMEYRMIEAGLQASARALQAMPLHVDAIARWRALEDQLGVSVGVRQKGGFMLAETAQQAQVLEQKSRLENQAGLQVQLLDRHALQAKAPYLSDSVLMGAFCADEGKADPRRASLALAAAARALGARIVSQCRVVDLRRVGSDWQAEVAGGAQCRSTQVLIAAGVWSGRIAQMTGAQLPVTPIALTMTATARTAPFMDYLFQHVGRRLSLKQTAEGTVLIGGGWPSKLHHRHGIADLERKPSICLDSLQRSVQTACSVVPHLATLPVLRAWTGVTALVADQLPLLGQVPHRPGLFIATGGAAFTLGLTYAHLLVERMLGQPPSLDISAYDPDRFRSLTFA</sequence>
<evidence type="ECO:0000313" key="3">
    <source>
        <dbReference type="EMBL" id="GHC56503.1"/>
    </source>
</evidence>
<dbReference type="PANTHER" id="PTHR13847:SF287">
    <property type="entry name" value="FAD-DEPENDENT OXIDOREDUCTASE DOMAIN-CONTAINING PROTEIN 1"/>
    <property type="match status" value="1"/>
</dbReference>
<dbReference type="EMBL" id="BMZN01000005">
    <property type="protein sequence ID" value="GHC56503.1"/>
    <property type="molecule type" value="Genomic_DNA"/>
</dbReference>
<dbReference type="GO" id="GO:0005737">
    <property type="term" value="C:cytoplasm"/>
    <property type="evidence" value="ECO:0007669"/>
    <property type="project" value="TreeGrafter"/>
</dbReference>
<dbReference type="GO" id="GO:0016491">
    <property type="term" value="F:oxidoreductase activity"/>
    <property type="evidence" value="ECO:0007669"/>
    <property type="project" value="UniProtKB-KW"/>
</dbReference>
<reference evidence="4" key="1">
    <citation type="journal article" date="2019" name="Int. J. Syst. Evol. Microbiol.">
        <title>The Global Catalogue of Microorganisms (GCM) 10K type strain sequencing project: providing services to taxonomists for standard genome sequencing and annotation.</title>
        <authorList>
            <consortium name="The Broad Institute Genomics Platform"/>
            <consortium name="The Broad Institute Genome Sequencing Center for Infectious Disease"/>
            <person name="Wu L."/>
            <person name="Ma J."/>
        </authorList>
    </citation>
    <scope>NUCLEOTIDE SEQUENCE [LARGE SCALE GENOMIC DNA]</scope>
    <source>
        <strain evidence="4">KCTC 42083</strain>
    </source>
</reference>
<organism evidence="3 4">
    <name type="scientific">Alcaligenes pakistanensis</name>
    <dbReference type="NCBI Taxonomy" id="1482717"/>
    <lineage>
        <taxon>Bacteria</taxon>
        <taxon>Pseudomonadati</taxon>
        <taxon>Pseudomonadota</taxon>
        <taxon>Betaproteobacteria</taxon>
        <taxon>Burkholderiales</taxon>
        <taxon>Alcaligenaceae</taxon>
        <taxon>Alcaligenes</taxon>
    </lineage>
</organism>
<dbReference type="Gene3D" id="3.30.9.10">
    <property type="entry name" value="D-Amino Acid Oxidase, subunit A, domain 2"/>
    <property type="match status" value="1"/>
</dbReference>
<protein>
    <submittedName>
        <fullName evidence="3">Sarcosine oxidase subunit beta</fullName>
    </submittedName>
</protein>
<evidence type="ECO:0000256" key="1">
    <source>
        <dbReference type="ARBA" id="ARBA00023002"/>
    </source>
</evidence>
<evidence type="ECO:0000313" key="4">
    <source>
        <dbReference type="Proteomes" id="UP000608923"/>
    </source>
</evidence>
<dbReference type="AlphaFoldDB" id="A0A8H9IMU5"/>
<accession>A0A8H9IMU5</accession>
<dbReference type="Pfam" id="PF01266">
    <property type="entry name" value="DAO"/>
    <property type="match status" value="1"/>
</dbReference>
<dbReference type="Proteomes" id="UP000608923">
    <property type="component" value="Unassembled WGS sequence"/>
</dbReference>
<keyword evidence="4" id="KW-1185">Reference proteome</keyword>
<feature type="domain" description="FAD dependent oxidoreductase" evidence="2">
    <location>
        <begin position="33"/>
        <end position="394"/>
    </location>
</feature>
<dbReference type="InterPro" id="IPR036188">
    <property type="entry name" value="FAD/NAD-bd_sf"/>
</dbReference>
<dbReference type="Gene3D" id="3.50.50.60">
    <property type="entry name" value="FAD/NAD(P)-binding domain"/>
    <property type="match status" value="1"/>
</dbReference>